<proteinExistence type="predicted"/>
<dbReference type="PANTHER" id="PTHR33877:SF2">
    <property type="entry name" value="OS07G0170200 PROTEIN"/>
    <property type="match status" value="1"/>
</dbReference>
<name>D6U473_KTERA</name>
<organism evidence="2 3">
    <name type="scientific">Ktedonobacter racemifer DSM 44963</name>
    <dbReference type="NCBI Taxonomy" id="485913"/>
    <lineage>
        <taxon>Bacteria</taxon>
        <taxon>Bacillati</taxon>
        <taxon>Chloroflexota</taxon>
        <taxon>Ktedonobacteria</taxon>
        <taxon>Ktedonobacterales</taxon>
        <taxon>Ktedonobacteraceae</taxon>
        <taxon>Ktedonobacter</taxon>
    </lineage>
</organism>
<dbReference type="InterPro" id="IPR052892">
    <property type="entry name" value="NA-targeting_endonuclease"/>
</dbReference>
<dbReference type="GO" id="GO:0004519">
    <property type="term" value="F:endonuclease activity"/>
    <property type="evidence" value="ECO:0007669"/>
    <property type="project" value="UniProtKB-KW"/>
</dbReference>
<dbReference type="Gene3D" id="1.10.30.50">
    <property type="match status" value="1"/>
</dbReference>
<feature type="domain" description="HNH nuclease" evidence="1">
    <location>
        <begin position="185"/>
        <end position="236"/>
    </location>
</feature>
<keyword evidence="2" id="KW-0255">Endonuclease</keyword>
<keyword evidence="2" id="KW-0540">Nuclease</keyword>
<comment type="caution">
    <text evidence="2">The sequence shown here is derived from an EMBL/GenBank/DDBJ whole genome shotgun (WGS) entry which is preliminary data.</text>
</comment>
<gene>
    <name evidence="2" type="ORF">Krac_2018</name>
</gene>
<dbReference type="eggNOG" id="COG1403">
    <property type="taxonomic scope" value="Bacteria"/>
</dbReference>
<reference evidence="2 3" key="1">
    <citation type="journal article" date="2011" name="Stand. Genomic Sci.">
        <title>Non-contiguous finished genome sequence and contextual data of the filamentous soil bacterium Ktedonobacter racemifer type strain (SOSP1-21).</title>
        <authorList>
            <person name="Chang Y.J."/>
            <person name="Land M."/>
            <person name="Hauser L."/>
            <person name="Chertkov O."/>
            <person name="Del Rio T.G."/>
            <person name="Nolan M."/>
            <person name="Copeland A."/>
            <person name="Tice H."/>
            <person name="Cheng J.F."/>
            <person name="Lucas S."/>
            <person name="Han C."/>
            <person name="Goodwin L."/>
            <person name="Pitluck S."/>
            <person name="Ivanova N."/>
            <person name="Ovchinikova G."/>
            <person name="Pati A."/>
            <person name="Chen A."/>
            <person name="Palaniappan K."/>
            <person name="Mavromatis K."/>
            <person name="Liolios K."/>
            <person name="Brettin T."/>
            <person name="Fiebig A."/>
            <person name="Rohde M."/>
            <person name="Abt B."/>
            <person name="Goker M."/>
            <person name="Detter J.C."/>
            <person name="Woyke T."/>
            <person name="Bristow J."/>
            <person name="Eisen J.A."/>
            <person name="Markowitz V."/>
            <person name="Hugenholtz P."/>
            <person name="Kyrpides N.C."/>
            <person name="Klenk H.P."/>
            <person name="Lapidus A."/>
        </authorList>
    </citation>
    <scope>NUCLEOTIDE SEQUENCE [LARGE SCALE GENOMIC DNA]</scope>
    <source>
        <strain evidence="3">DSM 44963</strain>
    </source>
</reference>
<dbReference type="OrthoDB" id="147034at2"/>
<dbReference type="Pfam" id="PF01844">
    <property type="entry name" value="HNH"/>
    <property type="match status" value="1"/>
</dbReference>
<dbReference type="Pfam" id="PF14239">
    <property type="entry name" value="RRXRR"/>
    <property type="match status" value="1"/>
</dbReference>
<protein>
    <submittedName>
        <fullName evidence="2">HNH endonuclease</fullName>
    </submittedName>
</protein>
<dbReference type="InterPro" id="IPR047693">
    <property type="entry name" value="RNA-guided_IscB-like"/>
</dbReference>
<dbReference type="GO" id="GO:0003676">
    <property type="term" value="F:nucleic acid binding"/>
    <property type="evidence" value="ECO:0007669"/>
    <property type="project" value="InterPro"/>
</dbReference>
<dbReference type="GO" id="GO:0008270">
    <property type="term" value="F:zinc ion binding"/>
    <property type="evidence" value="ECO:0007669"/>
    <property type="project" value="InterPro"/>
</dbReference>
<evidence type="ECO:0000313" key="3">
    <source>
        <dbReference type="Proteomes" id="UP000004508"/>
    </source>
</evidence>
<dbReference type="InterPro" id="IPR003615">
    <property type="entry name" value="HNH_nuc"/>
</dbReference>
<sequence length="438" mass="49298">MSRILIVDQQRRPLMPTTPARARLLLKSRKAAILRRFPLVLILKEARPEAVVEPLRVKLDPGSQTSGIAVVNERSGEVVWAAELTHRSQAVHEALSKRRAARRSRRSRHTRYRAARFANRRRPKGWLAPSLLSRVQHLLCWAKRLARWCPVGALSLELVRFDLALLQTPSLEGVDYQRGTLWGTEVRQYLLAKWEHRCAYCQATGVPLEIDHVVPQSRGGSDRIANLVIACHTCNQCKADQTLEAFLADRPEVLARVQAQRKAPLRDAAAVNSTRWALYENLKTLGMPLETGSGGLTKWNRTSRNLPKRHWIDAACCGRSTPERLRIQHVRPSLIEARGRQARRMVNVDEQGFPVGRAKGPSRVQGFRTGDLVRARVTRGKKVGVYVGRVAIKTDGYFKLTGRPFGMVEGIHARYCTPLHQKDGYAYSQGEAALPPQA</sequence>
<dbReference type="InParanoid" id="D6U473"/>
<dbReference type="PANTHER" id="PTHR33877">
    <property type="entry name" value="SLL1193 PROTEIN"/>
    <property type="match status" value="1"/>
</dbReference>
<evidence type="ECO:0000313" key="2">
    <source>
        <dbReference type="EMBL" id="EFH81303.1"/>
    </source>
</evidence>
<dbReference type="InterPro" id="IPR025938">
    <property type="entry name" value="RRXRR_dom"/>
</dbReference>
<keyword evidence="2" id="KW-0378">Hydrolase</keyword>
<dbReference type="EMBL" id="ADVG01000004">
    <property type="protein sequence ID" value="EFH81303.1"/>
    <property type="molecule type" value="Genomic_DNA"/>
</dbReference>
<dbReference type="AlphaFoldDB" id="D6U473"/>
<dbReference type="Proteomes" id="UP000004508">
    <property type="component" value="Unassembled WGS sequence"/>
</dbReference>
<dbReference type="CDD" id="cd00085">
    <property type="entry name" value="HNHc"/>
    <property type="match status" value="1"/>
</dbReference>
<dbReference type="SMART" id="SM00507">
    <property type="entry name" value="HNHc"/>
    <property type="match status" value="1"/>
</dbReference>
<dbReference type="RefSeq" id="WP_007918568.1">
    <property type="nucleotide sequence ID" value="NZ_ADVG01000004.1"/>
</dbReference>
<dbReference type="NCBIfam" id="NF040563">
    <property type="entry name" value="guided_IscB"/>
    <property type="match status" value="1"/>
</dbReference>
<accession>D6U473</accession>
<dbReference type="InterPro" id="IPR002711">
    <property type="entry name" value="HNH"/>
</dbReference>
<evidence type="ECO:0000259" key="1">
    <source>
        <dbReference type="SMART" id="SM00507"/>
    </source>
</evidence>
<keyword evidence="3" id="KW-1185">Reference proteome</keyword>